<evidence type="ECO:0000313" key="8">
    <source>
        <dbReference type="EMBL" id="EWC44590.1"/>
    </source>
</evidence>
<evidence type="ECO:0000259" key="7">
    <source>
        <dbReference type="Pfam" id="PF10495"/>
    </source>
</evidence>
<evidence type="ECO:0000256" key="5">
    <source>
        <dbReference type="ARBA" id="ARBA00023212"/>
    </source>
</evidence>
<dbReference type="Gene3D" id="1.10.287.1490">
    <property type="match status" value="1"/>
</dbReference>
<dbReference type="EMBL" id="KI966439">
    <property type="protein sequence ID" value="EWC44590.1"/>
    <property type="molecule type" value="Genomic_DNA"/>
</dbReference>
<sequence length="601" mass="69460">MKLARELAGLKSAHSQEIESLNLQILSLNQDLDRRREMLEKNAAELQASKDEIRQIRKTERALEDKARALEDDMKSTAQQSSNELRDIQEQLVDAESRCEMLKSEIKTYKESLAIAQSQLRNEQLNYQSSLDSLKTGTLSHEQLKIDLKNMEKRLEAAIKDRQGMHEQLLNANTQLISIKADCQELEIDREELNGQIKDLTSQIGARRQIDQEKVDLRVAKGRSERELKLISDERDELFAKVEELELQLEEAMSQAVADEQELEDHIVALKAQVKSLGDAREKEAQVAQREIARLEARIAELQDAQGDLIDPTELSDIKKDLQDAQARENQAKEKIRDQRQRIARLEADLKEIKAARTRNLDDTEAQIERQELHQHLMSARLQIEQMQDDAEAKDSDLKAMLVRGGELEARVKALKADRAKQNSKVAKAEEALLKSQSRLERANQKLTHMQKTWDEERNLFEQKVVQNDVLTQKEMQLVASEQQTNHKAEIKGLGKQIQWLRARISREEKFRRDLSYSKNYFLKQIQMFGKYNEMQLRMVEKMGILVDRKSRSKKPTLRVVAQAVIAIQRMKGMKEQWAVSKELKASLVRSLEKVRPSGRR</sequence>
<comment type="subcellular location">
    <subcellularLocation>
        <location evidence="1">Cytoplasm</location>
        <location evidence="1">Cytoskeleton</location>
        <location evidence="1">Microtubule organizing center</location>
    </subcellularLocation>
</comment>
<feature type="coiled-coil region" evidence="6">
    <location>
        <begin position="228"/>
        <end position="453"/>
    </location>
</feature>
<name>W7I6T4_9PEZI</name>
<accession>W7I6T4</accession>
<dbReference type="GO" id="GO:0005815">
    <property type="term" value="C:microtubule organizing center"/>
    <property type="evidence" value="ECO:0007669"/>
    <property type="project" value="UniProtKB-SubCell"/>
</dbReference>
<evidence type="ECO:0000256" key="3">
    <source>
        <dbReference type="ARBA" id="ARBA00022553"/>
    </source>
</evidence>
<evidence type="ECO:0000256" key="1">
    <source>
        <dbReference type="ARBA" id="ARBA00004267"/>
    </source>
</evidence>
<gene>
    <name evidence="8" type="ORF">DRE_06671</name>
</gene>
<keyword evidence="9" id="KW-1185">Reference proteome</keyword>
<keyword evidence="2" id="KW-0963">Cytoplasm</keyword>
<dbReference type="GO" id="GO:0005737">
    <property type="term" value="C:cytoplasm"/>
    <property type="evidence" value="ECO:0007669"/>
    <property type="project" value="UniProtKB-ARBA"/>
</dbReference>
<dbReference type="Proteomes" id="UP000024837">
    <property type="component" value="Unassembled WGS sequence"/>
</dbReference>
<dbReference type="AlphaFoldDB" id="W7I6T4"/>
<reference evidence="8 9" key="1">
    <citation type="submission" date="2013-05" db="EMBL/GenBank/DDBJ databases">
        <title>Drechslerella stenobrocha genome reveals carnivorous origination and mechanical trapping mechanism of predatory fungi.</title>
        <authorList>
            <person name="Liu X."/>
            <person name="Zhang W."/>
            <person name="Liu K."/>
        </authorList>
    </citation>
    <scope>NUCLEOTIDE SEQUENCE [LARGE SCALE GENOMIC DNA]</scope>
    <source>
        <strain evidence="8 9">248</strain>
    </source>
</reference>
<protein>
    <recommendedName>
        <fullName evidence="7">Pericentrin/AKAP-450 centrosomal targeting domain-containing protein</fullName>
    </recommendedName>
</protein>
<dbReference type="OrthoDB" id="10255000at2759"/>
<dbReference type="HOGENOM" id="CLU_454163_0_0_1"/>
<evidence type="ECO:0000313" key="9">
    <source>
        <dbReference type="Proteomes" id="UP000024837"/>
    </source>
</evidence>
<proteinExistence type="predicted"/>
<dbReference type="InterPro" id="IPR019528">
    <property type="entry name" value="PACT_domain"/>
</dbReference>
<keyword evidence="4 6" id="KW-0175">Coiled coil</keyword>
<evidence type="ECO:0000256" key="6">
    <source>
        <dbReference type="SAM" id="Coils"/>
    </source>
</evidence>
<feature type="coiled-coil region" evidence="6">
    <location>
        <begin position="11"/>
        <end position="203"/>
    </location>
</feature>
<evidence type="ECO:0000256" key="2">
    <source>
        <dbReference type="ARBA" id="ARBA00022490"/>
    </source>
</evidence>
<keyword evidence="3" id="KW-0597">Phosphoprotein</keyword>
<organism evidence="8 9">
    <name type="scientific">Drechslerella stenobrocha 248</name>
    <dbReference type="NCBI Taxonomy" id="1043628"/>
    <lineage>
        <taxon>Eukaryota</taxon>
        <taxon>Fungi</taxon>
        <taxon>Dikarya</taxon>
        <taxon>Ascomycota</taxon>
        <taxon>Pezizomycotina</taxon>
        <taxon>Orbiliomycetes</taxon>
        <taxon>Orbiliales</taxon>
        <taxon>Orbiliaceae</taxon>
        <taxon>Drechslerella</taxon>
    </lineage>
</organism>
<keyword evidence="5" id="KW-0206">Cytoskeleton</keyword>
<feature type="domain" description="Pericentrin/AKAP-450 centrosomal targeting" evidence="7">
    <location>
        <begin position="504"/>
        <end position="578"/>
    </location>
</feature>
<dbReference type="Pfam" id="PF10495">
    <property type="entry name" value="PACT_coil_coil"/>
    <property type="match status" value="1"/>
</dbReference>
<evidence type="ECO:0000256" key="4">
    <source>
        <dbReference type="ARBA" id="ARBA00023054"/>
    </source>
</evidence>